<dbReference type="EMBL" id="BARS01018108">
    <property type="protein sequence ID" value="GAF90809.1"/>
    <property type="molecule type" value="Genomic_DNA"/>
</dbReference>
<gene>
    <name evidence="1" type="ORF">S01H1_29518</name>
</gene>
<accession>X0TC65</accession>
<reference evidence="1" key="1">
    <citation type="journal article" date="2014" name="Front. Microbiol.">
        <title>High frequency of phylogenetically diverse reductive dehalogenase-homologous genes in deep subseafloor sedimentary metagenomes.</title>
        <authorList>
            <person name="Kawai M."/>
            <person name="Futagami T."/>
            <person name="Toyoda A."/>
            <person name="Takaki Y."/>
            <person name="Nishi S."/>
            <person name="Hori S."/>
            <person name="Arai W."/>
            <person name="Tsubouchi T."/>
            <person name="Morono Y."/>
            <person name="Uchiyama I."/>
            <person name="Ito T."/>
            <person name="Fujiyama A."/>
            <person name="Inagaki F."/>
            <person name="Takami H."/>
        </authorList>
    </citation>
    <scope>NUCLEOTIDE SEQUENCE</scope>
    <source>
        <strain evidence="1">Expedition CK06-06</strain>
    </source>
</reference>
<organism evidence="1">
    <name type="scientific">marine sediment metagenome</name>
    <dbReference type="NCBI Taxonomy" id="412755"/>
    <lineage>
        <taxon>unclassified sequences</taxon>
        <taxon>metagenomes</taxon>
        <taxon>ecological metagenomes</taxon>
    </lineage>
</organism>
<proteinExistence type="predicted"/>
<comment type="caution">
    <text evidence="1">The sequence shown here is derived from an EMBL/GenBank/DDBJ whole genome shotgun (WGS) entry which is preliminary data.</text>
</comment>
<feature type="non-terminal residue" evidence="1">
    <location>
        <position position="1"/>
    </location>
</feature>
<dbReference type="AlphaFoldDB" id="X0TC65"/>
<evidence type="ECO:0000313" key="1">
    <source>
        <dbReference type="EMBL" id="GAF90809.1"/>
    </source>
</evidence>
<sequence length="161" mass="17331">AYADVTEDLMVYGDTNIVGDANIVGDETIYGTLFIEAPIDAEEASHRMFMRAYYWGAGGFAYLYEDSLIADLTIFADESAGGAVGPEEALMARYLVNNGTTVTHGDIYLTDGNTATIAGSGGETLVLAFDRPIVPGQTGKLWLNHTGVLSYQLVLELMFLD</sequence>
<protein>
    <submittedName>
        <fullName evidence="1">Uncharacterized protein</fullName>
    </submittedName>
</protein>
<name>X0TC65_9ZZZZ</name>